<gene>
    <name evidence="1" type="ORF">SAMN05216378_2444</name>
</gene>
<keyword evidence="2" id="KW-1185">Reference proteome</keyword>
<dbReference type="Proteomes" id="UP000198855">
    <property type="component" value="Unassembled WGS sequence"/>
</dbReference>
<organism evidence="1 2">
    <name type="scientific">Paenibacillus catalpae</name>
    <dbReference type="NCBI Taxonomy" id="1045775"/>
    <lineage>
        <taxon>Bacteria</taxon>
        <taxon>Bacillati</taxon>
        <taxon>Bacillota</taxon>
        <taxon>Bacilli</taxon>
        <taxon>Bacillales</taxon>
        <taxon>Paenibacillaceae</taxon>
        <taxon>Paenibacillus</taxon>
    </lineage>
</organism>
<proteinExistence type="predicted"/>
<dbReference type="RefSeq" id="WP_175532834.1">
    <property type="nucleotide sequence ID" value="NZ_FOMT01000002.1"/>
</dbReference>
<dbReference type="EMBL" id="FOMT01000002">
    <property type="protein sequence ID" value="SFE13473.1"/>
    <property type="molecule type" value="Genomic_DNA"/>
</dbReference>
<protein>
    <submittedName>
        <fullName evidence="1">Uncharacterized protein</fullName>
    </submittedName>
</protein>
<accession>A0A1I1Y5R3</accession>
<evidence type="ECO:0000313" key="1">
    <source>
        <dbReference type="EMBL" id="SFE13473.1"/>
    </source>
</evidence>
<dbReference type="STRING" id="1045775.SAMN05216378_2444"/>
<reference evidence="2" key="1">
    <citation type="submission" date="2016-10" db="EMBL/GenBank/DDBJ databases">
        <authorList>
            <person name="Varghese N."/>
            <person name="Submissions S."/>
        </authorList>
    </citation>
    <scope>NUCLEOTIDE SEQUENCE [LARGE SCALE GENOMIC DNA]</scope>
    <source>
        <strain evidence="2">CGMCC 1.10784</strain>
    </source>
</reference>
<evidence type="ECO:0000313" key="2">
    <source>
        <dbReference type="Proteomes" id="UP000198855"/>
    </source>
</evidence>
<sequence>MDKQFFAEMRKISHEDELRSKLLLHGVKRILEEKQEKRKKGLLGFLRRKDNNL</sequence>
<name>A0A1I1Y5R3_9BACL</name>
<dbReference type="AlphaFoldDB" id="A0A1I1Y5R3"/>